<dbReference type="STRING" id="943816.AN217_25495"/>
<organism evidence="3 4">
    <name type="scientific">Streptomyces qinglanensis</name>
    <dbReference type="NCBI Taxonomy" id="943816"/>
    <lineage>
        <taxon>Bacteria</taxon>
        <taxon>Bacillati</taxon>
        <taxon>Actinomycetota</taxon>
        <taxon>Actinomycetes</taxon>
        <taxon>Kitasatosporales</taxon>
        <taxon>Streptomycetaceae</taxon>
        <taxon>Streptomyces</taxon>
    </lineage>
</organism>
<feature type="transmembrane region" description="Helical" evidence="1">
    <location>
        <begin position="180"/>
        <end position="201"/>
    </location>
</feature>
<keyword evidence="4" id="KW-1185">Reference proteome</keyword>
<protein>
    <submittedName>
        <fullName evidence="3">Ion channel</fullName>
    </submittedName>
</protein>
<keyword evidence="1" id="KW-0472">Membrane</keyword>
<reference evidence="4" key="1">
    <citation type="submission" date="2016-10" db="EMBL/GenBank/DDBJ databases">
        <authorList>
            <person name="Varghese N."/>
            <person name="Submissions S."/>
        </authorList>
    </citation>
    <scope>NUCLEOTIDE SEQUENCE [LARGE SCALE GENOMIC DNA]</scope>
    <source>
        <strain evidence="4">CGMCC 4.6825</strain>
    </source>
</reference>
<dbReference type="Gene3D" id="1.10.287.70">
    <property type="match status" value="1"/>
</dbReference>
<evidence type="ECO:0000259" key="2">
    <source>
        <dbReference type="Pfam" id="PF07885"/>
    </source>
</evidence>
<sequence>MPAGLAADDRGGGARTVRGRAAGIEGTGHLLCPGRCGAHAGWMDWLVSLLGAGLVLAALRDLFHTLWHPTRRGGASRLVMTALWRLSHRFPARRGMNELVGPLAMVTVVGMWTCLVVLGWALVYLPHMPEGFAFAAGLAPHEHGDLLDSLYVSLVNLATLGIGDIAPTAGWLRLVAPLEALVGLALLTTTVSWVLQIYPALARRRSLALRLAMLRRVQPPAQYLHSATGAALLEGIAAEVVRIRVDFTQYPDAYYFHDGEDDLSLAATIDYAVDLGRRGHSSEQSEVRLAATVLGNALTDLALALDQRFLRTGGTPAEVFTAYAHDHGRRPPLP</sequence>
<evidence type="ECO:0000313" key="3">
    <source>
        <dbReference type="EMBL" id="SES18047.1"/>
    </source>
</evidence>
<dbReference type="Pfam" id="PF07885">
    <property type="entry name" value="Ion_trans_2"/>
    <property type="match status" value="1"/>
</dbReference>
<proteinExistence type="predicted"/>
<feature type="domain" description="Potassium channel" evidence="2">
    <location>
        <begin position="125"/>
        <end position="194"/>
    </location>
</feature>
<dbReference type="InterPro" id="IPR013099">
    <property type="entry name" value="K_chnl_dom"/>
</dbReference>
<accession>A0A1H9V9Y8</accession>
<name>A0A1H9V9Y8_9ACTN</name>
<keyword evidence="1" id="KW-0812">Transmembrane</keyword>
<keyword evidence="1" id="KW-1133">Transmembrane helix</keyword>
<feature type="transmembrane region" description="Helical" evidence="1">
    <location>
        <begin position="45"/>
        <end position="63"/>
    </location>
</feature>
<dbReference type="Proteomes" id="UP000182841">
    <property type="component" value="Unassembled WGS sequence"/>
</dbReference>
<gene>
    <name evidence="3" type="ORF">SAMN05421870_11110</name>
</gene>
<evidence type="ECO:0000256" key="1">
    <source>
        <dbReference type="SAM" id="Phobius"/>
    </source>
</evidence>
<dbReference type="SUPFAM" id="SSF81324">
    <property type="entry name" value="Voltage-gated potassium channels"/>
    <property type="match status" value="1"/>
</dbReference>
<feature type="transmembrane region" description="Helical" evidence="1">
    <location>
        <begin position="99"/>
        <end position="123"/>
    </location>
</feature>
<dbReference type="EMBL" id="FOGO01000011">
    <property type="protein sequence ID" value="SES18047.1"/>
    <property type="molecule type" value="Genomic_DNA"/>
</dbReference>
<dbReference type="AlphaFoldDB" id="A0A1H9V9Y8"/>
<evidence type="ECO:0000313" key="4">
    <source>
        <dbReference type="Proteomes" id="UP000182841"/>
    </source>
</evidence>